<evidence type="ECO:0000259" key="6">
    <source>
        <dbReference type="Pfam" id="PF02278"/>
    </source>
</evidence>
<reference evidence="9 10" key="1">
    <citation type="submission" date="2020-04" db="EMBL/GenBank/DDBJ databases">
        <title>Flammeovirga sp. SR4, a novel species isolated from seawater.</title>
        <authorList>
            <person name="Wang X."/>
        </authorList>
    </citation>
    <scope>NUCLEOTIDE SEQUENCE [LARGE SCALE GENOMIC DNA]</scope>
    <source>
        <strain evidence="9 10">ATCC 23126</strain>
    </source>
</reference>
<dbReference type="InterPro" id="IPR004103">
    <property type="entry name" value="Lyase_8_C"/>
</dbReference>
<evidence type="ECO:0000256" key="2">
    <source>
        <dbReference type="ARBA" id="ARBA00006699"/>
    </source>
</evidence>
<comment type="caution">
    <text evidence="9">The sequence shown here is derived from an EMBL/GenBank/DDBJ whole genome shotgun (WGS) entry which is preliminary data.</text>
</comment>
<dbReference type="Gene3D" id="1.50.10.100">
    <property type="entry name" value="Chondroitin AC/alginate lyase"/>
    <property type="match status" value="1"/>
</dbReference>
<evidence type="ECO:0000259" key="8">
    <source>
        <dbReference type="Pfam" id="PF18962"/>
    </source>
</evidence>
<feature type="domain" description="Polysaccharide lyase family 8 central" evidence="6">
    <location>
        <begin position="531"/>
        <end position="793"/>
    </location>
</feature>
<dbReference type="InterPro" id="IPR011013">
    <property type="entry name" value="Gal_mutarotase_sf_dom"/>
</dbReference>
<dbReference type="InterPro" id="IPR011071">
    <property type="entry name" value="Lyase_8-like_C"/>
</dbReference>
<evidence type="ECO:0000256" key="3">
    <source>
        <dbReference type="ARBA" id="ARBA00011245"/>
    </source>
</evidence>
<protein>
    <submittedName>
        <fullName evidence="9">T9SS type A sorting domain-containing protein</fullName>
    </submittedName>
</protein>
<evidence type="ECO:0000259" key="7">
    <source>
        <dbReference type="Pfam" id="PF02884"/>
    </source>
</evidence>
<evidence type="ECO:0000313" key="9">
    <source>
        <dbReference type="EMBL" id="NME66801.1"/>
    </source>
</evidence>
<dbReference type="GO" id="GO:0030246">
    <property type="term" value="F:carbohydrate binding"/>
    <property type="evidence" value="ECO:0007669"/>
    <property type="project" value="InterPro"/>
</dbReference>
<dbReference type="InterPro" id="IPR003159">
    <property type="entry name" value="Lyase_8_central_dom"/>
</dbReference>
<gene>
    <name evidence="9" type="ORF">HHU12_02380</name>
</gene>
<feature type="domain" description="Polysaccharide lyase family 8 C-terminal" evidence="7">
    <location>
        <begin position="813"/>
        <end position="882"/>
    </location>
</feature>
<evidence type="ECO:0000256" key="5">
    <source>
        <dbReference type="ARBA" id="ARBA00023239"/>
    </source>
</evidence>
<dbReference type="Gene3D" id="2.60.220.10">
    <property type="entry name" value="Polysaccharide lyase family 8-like, C-terminal"/>
    <property type="match status" value="1"/>
</dbReference>
<dbReference type="InterPro" id="IPR026444">
    <property type="entry name" value="Secre_tail"/>
</dbReference>
<evidence type="ECO:0000256" key="4">
    <source>
        <dbReference type="ARBA" id="ARBA00022837"/>
    </source>
</evidence>
<dbReference type="Pfam" id="PF02884">
    <property type="entry name" value="Lyase_8_C"/>
    <property type="match status" value="1"/>
</dbReference>
<evidence type="ECO:0000256" key="1">
    <source>
        <dbReference type="ARBA" id="ARBA00001913"/>
    </source>
</evidence>
<accession>A0A7X9NZH8</accession>
<dbReference type="NCBIfam" id="TIGR04183">
    <property type="entry name" value="Por_Secre_tail"/>
    <property type="match status" value="1"/>
</dbReference>
<dbReference type="Pfam" id="PF18962">
    <property type="entry name" value="Por_Secre_tail"/>
    <property type="match status" value="1"/>
</dbReference>
<sequence>MYLKVFLLISLLFMPFIFTSGQITSEPTRKFPNPVSIEGYVYPPGPVDVLKPNEYCLFEVKGDTVIGQVQLDYNSYAKVNFKIVEGDEDNLFRIHNYVNSFGKSFGKILCNKKQHDKSSYFITVQGTFEDGSKKSEKYEIKVVDELTATRFWNHFGLKLIKMKDFGRQKTDKEAEAIFSTLRSNGQIRAFDYAITDKVKYLDLQEQVLLLADATLSLLDPNSSLYDKRSLVDRLYNTIIFTDSINDIIHENEPNTIDSHVWRISDPIIGIGLHLYKDYILKDLELPYDSFQHKKAQQVLDALINIGDVLWGERMNLRPILNTANIAHRERSLLVRLLLTNDYNRAITDRDLLYDTVDQRIPGFYPKNGYQDYITIMQKMARFPEEYGFPGIYPDGSIVHHTQNNPNEKYKYRATATFVPTSYGYSWINSKISFIPFFKNTDFSYNKSAPNETADYILDYFKPLVYKGRFDFTIGAGLDGNLYNEQRKIKTLTENIFNSVNDSIEIFRKDELQDFYMNSIYKQTGYRSNTPYWNSDYIAHQRKDYFSSVKMVSFHSTPPEQKEVHKKNIVNSYVFFGDGAFQIQRRGDEYFNINNVFDGQQVPGTTVEIQDEIIVKSTGLANSAVTGQNTFVGVNSDGEYGFGAYVMARDREEVDYEFNTAKKGYFFFENEVLACANSIRRTKNGNQKAIITTINQTEQRTAIEYHIENSRGEILDANTTKKITCVKTPFWVHHDSVGYIVFPDSITGVQVNLISETRIDRIDQETKVKVFVIQIEHGIEPNNDSYHYLMIPNCSVNDVDDRYQKLLNKTDDISIVKNDSSAIVVQHKELKRTQFVFFKADTIDIKNYFSGEDLKIGVDQPSLIMLKEMDDNIVQIITTDANQHDNENDINLFLNRTLEGEHANCHGESTTIKFTSSDIMTEIGRPMMKSYFKTNHQSITSSINKVNDDEIVIYPNPSNGIFNILSKSKIKKYAVYNLNGKLIENGNFINDGIILNDLKRGIYYLSLVTENELRIVKKIILVN</sequence>
<dbReference type="SUPFAM" id="SSF48230">
    <property type="entry name" value="Chondroitin AC/alginate lyase"/>
    <property type="match status" value="1"/>
</dbReference>
<keyword evidence="5" id="KW-0456">Lyase</keyword>
<dbReference type="PANTHER" id="PTHR38481:SF1">
    <property type="entry name" value="HYALURONATE LYASE"/>
    <property type="match status" value="1"/>
</dbReference>
<keyword evidence="10" id="KW-1185">Reference proteome</keyword>
<comment type="subunit">
    <text evidence="3">Monomer.</text>
</comment>
<dbReference type="GO" id="GO:0005975">
    <property type="term" value="P:carbohydrate metabolic process"/>
    <property type="evidence" value="ECO:0007669"/>
    <property type="project" value="InterPro"/>
</dbReference>
<keyword evidence="4" id="KW-0106">Calcium</keyword>
<dbReference type="SUPFAM" id="SSF74650">
    <property type="entry name" value="Galactose mutarotase-like"/>
    <property type="match status" value="1"/>
</dbReference>
<organism evidence="9 10">
    <name type="scientific">Flammeovirga aprica JL-4</name>
    <dbReference type="NCBI Taxonomy" id="694437"/>
    <lineage>
        <taxon>Bacteria</taxon>
        <taxon>Pseudomonadati</taxon>
        <taxon>Bacteroidota</taxon>
        <taxon>Cytophagia</taxon>
        <taxon>Cytophagales</taxon>
        <taxon>Flammeovirgaceae</taxon>
        <taxon>Flammeovirga</taxon>
    </lineage>
</organism>
<comment type="cofactor">
    <cofactor evidence="1">
        <name>Ca(2+)</name>
        <dbReference type="ChEBI" id="CHEBI:29108"/>
    </cofactor>
</comment>
<evidence type="ECO:0000313" key="10">
    <source>
        <dbReference type="Proteomes" id="UP000576082"/>
    </source>
</evidence>
<name>A0A7X9NZH8_9BACT</name>
<dbReference type="Proteomes" id="UP000576082">
    <property type="component" value="Unassembled WGS sequence"/>
</dbReference>
<feature type="domain" description="Secretion system C-terminal sorting" evidence="8">
    <location>
        <begin position="952"/>
        <end position="1019"/>
    </location>
</feature>
<proteinExistence type="inferred from homology"/>
<dbReference type="RefSeq" id="WP_169654630.1">
    <property type="nucleotide sequence ID" value="NZ_JABANE010000004.1"/>
</dbReference>
<dbReference type="GO" id="GO:0005576">
    <property type="term" value="C:extracellular region"/>
    <property type="evidence" value="ECO:0007669"/>
    <property type="project" value="InterPro"/>
</dbReference>
<dbReference type="GO" id="GO:0016837">
    <property type="term" value="F:carbon-oxygen lyase activity, acting on polysaccharides"/>
    <property type="evidence" value="ECO:0007669"/>
    <property type="project" value="UniProtKB-ARBA"/>
</dbReference>
<dbReference type="SUPFAM" id="SSF49863">
    <property type="entry name" value="Hyaluronate lyase-like, C-terminal domain"/>
    <property type="match status" value="1"/>
</dbReference>
<dbReference type="InterPro" id="IPR014718">
    <property type="entry name" value="GH-type_carb-bd"/>
</dbReference>
<dbReference type="EMBL" id="JABANE010000004">
    <property type="protein sequence ID" value="NME66801.1"/>
    <property type="molecule type" value="Genomic_DNA"/>
</dbReference>
<comment type="similarity">
    <text evidence="2">Belongs to the polysaccharide lyase 8 family.</text>
</comment>
<dbReference type="PANTHER" id="PTHR38481">
    <property type="entry name" value="HYALURONATE LYASE"/>
    <property type="match status" value="1"/>
</dbReference>
<dbReference type="InterPro" id="IPR038970">
    <property type="entry name" value="Lyase_8"/>
</dbReference>
<dbReference type="InterPro" id="IPR008929">
    <property type="entry name" value="Chondroitin_lyas"/>
</dbReference>
<dbReference type="AlphaFoldDB" id="A0A7X9NZH8"/>
<dbReference type="Pfam" id="PF02278">
    <property type="entry name" value="Lyase_8"/>
    <property type="match status" value="1"/>
</dbReference>
<dbReference type="Gene3D" id="2.70.98.10">
    <property type="match status" value="1"/>
</dbReference>